<keyword evidence="3" id="KW-1185">Reference proteome</keyword>
<dbReference type="eggNOG" id="ENOG502R2UG">
    <property type="taxonomic scope" value="Eukaryota"/>
</dbReference>
<name>E7A2Z3_SPORE</name>
<evidence type="ECO:0000256" key="1">
    <source>
        <dbReference type="SAM" id="SignalP"/>
    </source>
</evidence>
<evidence type="ECO:0000313" key="2">
    <source>
        <dbReference type="EMBL" id="CBQ73916.1"/>
    </source>
</evidence>
<sequence length="204" mass="22469">MKFTLLSVLALAAASSVSALPSDSTAAMRARDMDAMSQFATLHVLDKRGLSNGHKCKNDEQCDSEFCKSPGWFKSNVCEPKLHNGSECDHDKHCVSGYCKRTSIWRAKRCETNTVPNGSLHKGAKCDRNAECKSQICEDILSFRKCVIKENGESCSNNHNCESGFCYIKPVGDNHRCLPVNLPQGKHCVSDVQCASKKCNNTCE</sequence>
<dbReference type="Proteomes" id="UP000008867">
    <property type="component" value="Chromosome 9"/>
</dbReference>
<proteinExistence type="predicted"/>
<organism evidence="2 3">
    <name type="scientific">Sporisorium reilianum (strain SRZ2)</name>
    <name type="common">Maize head smut fungus</name>
    <dbReference type="NCBI Taxonomy" id="999809"/>
    <lineage>
        <taxon>Eukaryota</taxon>
        <taxon>Fungi</taxon>
        <taxon>Dikarya</taxon>
        <taxon>Basidiomycota</taxon>
        <taxon>Ustilaginomycotina</taxon>
        <taxon>Ustilaginomycetes</taxon>
        <taxon>Ustilaginales</taxon>
        <taxon>Ustilaginaceae</taxon>
        <taxon>Sporisorium</taxon>
    </lineage>
</organism>
<dbReference type="AlphaFoldDB" id="E7A2Z3"/>
<dbReference type="VEuPathDB" id="FungiDB:sr14504"/>
<dbReference type="EMBL" id="FQ311474">
    <property type="protein sequence ID" value="CBQ73916.1"/>
    <property type="molecule type" value="Genomic_DNA"/>
</dbReference>
<feature type="chain" id="PRO_5003215319" evidence="1">
    <location>
        <begin position="20"/>
        <end position="204"/>
    </location>
</feature>
<keyword evidence="1" id="KW-0732">Signal</keyword>
<accession>E7A2Z3</accession>
<gene>
    <name evidence="2" type="ORF">sr14504</name>
</gene>
<evidence type="ECO:0000313" key="3">
    <source>
        <dbReference type="Proteomes" id="UP000008867"/>
    </source>
</evidence>
<dbReference type="OrthoDB" id="2543625at2759"/>
<dbReference type="HOGENOM" id="CLU_1338025_0_0_1"/>
<protein>
    <submittedName>
        <fullName evidence="2">Uncharacterized protein</fullName>
    </submittedName>
</protein>
<feature type="signal peptide" evidence="1">
    <location>
        <begin position="1"/>
        <end position="19"/>
    </location>
</feature>
<reference evidence="2 3" key="1">
    <citation type="journal article" date="2010" name="Science">
        <title>Pathogenicity determinants in smut fungi revealed by genome comparison.</title>
        <authorList>
            <person name="Schirawski J."/>
            <person name="Mannhaupt G."/>
            <person name="Muench K."/>
            <person name="Brefort T."/>
            <person name="Schipper K."/>
            <person name="Doehlemann G."/>
            <person name="Di Stasio M."/>
            <person name="Roessel N."/>
            <person name="Mendoza-Mendoza A."/>
            <person name="Pester D."/>
            <person name="Mueller O."/>
            <person name="Winterberg B."/>
            <person name="Meyer E."/>
            <person name="Ghareeb H."/>
            <person name="Wollenberg T."/>
            <person name="Muensterkoetter M."/>
            <person name="Wong P."/>
            <person name="Walter M."/>
            <person name="Stukenbrock E."/>
            <person name="Gueldener U."/>
            <person name="Kahmann R."/>
        </authorList>
    </citation>
    <scope>NUCLEOTIDE SEQUENCE [LARGE SCALE GENOMIC DNA]</scope>
    <source>
        <strain evidence="3">SRZ2</strain>
    </source>
</reference>